<feature type="active site" evidence="6">
    <location>
        <position position="241"/>
    </location>
</feature>
<dbReference type="InterPro" id="IPR023296">
    <property type="entry name" value="Glyco_hydro_beta-prop_sf"/>
</dbReference>
<evidence type="ECO:0000256" key="4">
    <source>
        <dbReference type="ARBA" id="ARBA00023002"/>
    </source>
</evidence>
<sequence>MSDYTHIINGKAVTSSMSMTVINPANMQKIAEVPVADKELLDEAVAAARAAFPSWSTKSQEDRAAALLKMASVIEENMQEYKHILTSEQGKTLANAEFELGVCIAALRDTAELRLSDNIIFEDNEAKVIERRVPIGVCAGIIPWNFPLILAMLKLAPAILAGNTFILKPSPFTPLTSLRMIKDMQAFLPPGVVSILSGDDSLGPLITDHPDIDKISFTGSTETGKKVMAGASVGLKRLTLELGGKDPAIILPDVDPSKIAPEIFWAAFINNGQTCFAAKRIYIHEEIYDQFRDEFVKYAKTVKTGNGADPGTQLGPVQNTLQYKRVISFIEDSHANNYTFALGGVVPTDPIDGLFIPVSIVDNPPEDSKIVREEPFGPIVPLLKWSNEEEVIRRANDTEYGLSASVWGKDTAAVERIARRIQAGTVCMNEFNPVDRYSAFGGHKKSGLGVENGIHGLWSFTSIQSLTLKKHPVFFYYTAGVSANLDGQRLHVLKGSSNDIWASSWSYAGTAYAIPNRDVWAIDATILFLPAGPYLVFSSWDGDEQCLWISKMNSATSVGNAVKISRPTNAWEQVASKVNEGPAALYHGGRTWIIYSASGCMGTGYSLGSLELIGSDPLSASSWAKYNNGPIFKAAFGNYAPGHNGFFTAPSGNIYNVYHASPSSAVTCDGNRRTMVQAVGWHSDGSPNLGQPRALTDNVPEPA</sequence>
<dbReference type="InterPro" id="IPR015590">
    <property type="entry name" value="Aldehyde_DH_dom"/>
</dbReference>
<dbReference type="CDD" id="cd07106">
    <property type="entry name" value="ALDH_AldA-AAD23400"/>
    <property type="match status" value="1"/>
</dbReference>
<dbReference type="GeneID" id="67029783"/>
<dbReference type="GO" id="GO:0005975">
    <property type="term" value="P:carbohydrate metabolic process"/>
    <property type="evidence" value="ECO:0007669"/>
    <property type="project" value="InterPro"/>
</dbReference>
<dbReference type="KEGG" id="rsx:RhiXN_07504"/>
<dbReference type="GO" id="GO:0016620">
    <property type="term" value="F:oxidoreductase activity, acting on the aldehyde or oxo group of donors, NAD or NADP as acceptor"/>
    <property type="evidence" value="ECO:0007669"/>
    <property type="project" value="InterPro"/>
</dbReference>
<keyword evidence="5" id="KW-0326">Glycosidase</keyword>
<evidence type="ECO:0000313" key="11">
    <source>
        <dbReference type="Proteomes" id="UP000650533"/>
    </source>
</evidence>
<dbReference type="InterPro" id="IPR016163">
    <property type="entry name" value="Ald_DH_C"/>
</dbReference>
<dbReference type="InterPro" id="IPR044086">
    <property type="entry name" value="LUC3-like"/>
</dbReference>
<feature type="domain" description="Aldehyde dehydrogenase" evidence="9">
    <location>
        <begin position="17"/>
        <end position="465"/>
    </location>
</feature>
<dbReference type="InterPro" id="IPR016162">
    <property type="entry name" value="Ald_DH_N"/>
</dbReference>
<keyword evidence="3" id="KW-0378">Hydrolase</keyword>
<organism evidence="10 11">
    <name type="scientific">Rhizoctonia solani</name>
    <dbReference type="NCBI Taxonomy" id="456999"/>
    <lineage>
        <taxon>Eukaryota</taxon>
        <taxon>Fungi</taxon>
        <taxon>Dikarya</taxon>
        <taxon>Basidiomycota</taxon>
        <taxon>Agaricomycotina</taxon>
        <taxon>Agaricomycetes</taxon>
        <taxon>Cantharellales</taxon>
        <taxon>Ceratobasidiaceae</taxon>
        <taxon>Rhizoctonia</taxon>
    </lineage>
</organism>
<dbReference type="GO" id="GO:0004553">
    <property type="term" value="F:hydrolase activity, hydrolyzing O-glycosyl compounds"/>
    <property type="evidence" value="ECO:0007669"/>
    <property type="project" value="InterPro"/>
</dbReference>
<dbReference type="PANTHER" id="PTHR11699">
    <property type="entry name" value="ALDEHYDE DEHYDROGENASE-RELATED"/>
    <property type="match status" value="1"/>
</dbReference>
<evidence type="ECO:0000256" key="6">
    <source>
        <dbReference type="PROSITE-ProRule" id="PRU10007"/>
    </source>
</evidence>
<dbReference type="EMBL" id="CP059670">
    <property type="protein sequence ID" value="QRW25555.1"/>
    <property type="molecule type" value="Genomic_DNA"/>
</dbReference>
<comment type="similarity">
    <text evidence="1">Belongs to the glycosyl hydrolase 43 family.</text>
</comment>
<dbReference type="SUPFAM" id="SSF53720">
    <property type="entry name" value="ALDH-like"/>
    <property type="match status" value="1"/>
</dbReference>
<evidence type="ECO:0000259" key="9">
    <source>
        <dbReference type="Pfam" id="PF00171"/>
    </source>
</evidence>
<dbReference type="InterPro" id="IPR029510">
    <property type="entry name" value="Ald_DH_CS_GLU"/>
</dbReference>
<dbReference type="AlphaFoldDB" id="A0A8H8P5D7"/>
<dbReference type="Pfam" id="PF00171">
    <property type="entry name" value="Aldedh"/>
    <property type="match status" value="1"/>
</dbReference>
<dbReference type="InterPro" id="IPR016161">
    <property type="entry name" value="Ald_DH/histidinol_DH"/>
</dbReference>
<dbReference type="Pfam" id="PF04616">
    <property type="entry name" value="Glyco_hydro_43"/>
    <property type="match status" value="1"/>
</dbReference>
<accession>A0A8H8P5D7</accession>
<dbReference type="FunFam" id="3.40.605.10:FF:000007">
    <property type="entry name" value="NAD/NADP-dependent betaine aldehyde dehydrogenase"/>
    <property type="match status" value="1"/>
</dbReference>
<evidence type="ECO:0000313" key="10">
    <source>
        <dbReference type="EMBL" id="QRW25555.1"/>
    </source>
</evidence>
<dbReference type="Gene3D" id="3.40.605.10">
    <property type="entry name" value="Aldehyde Dehydrogenase, Chain A, domain 1"/>
    <property type="match status" value="1"/>
</dbReference>
<reference evidence="10" key="1">
    <citation type="submission" date="2020-05" db="EMBL/GenBank/DDBJ databases">
        <title>Evolutionary and genomic comparisons of hybrid uninucleate and nonhybrid Rhizoctonia fungi.</title>
        <authorList>
            <person name="Li C."/>
            <person name="Chen X."/>
        </authorList>
    </citation>
    <scope>NUCLEOTIDE SEQUENCE</scope>
    <source>
        <strain evidence="10">AG-1 IA</strain>
    </source>
</reference>
<evidence type="ECO:0000256" key="3">
    <source>
        <dbReference type="ARBA" id="ARBA00022801"/>
    </source>
</evidence>
<keyword evidence="4 7" id="KW-0560">Oxidoreductase</keyword>
<protein>
    <submittedName>
        <fullName evidence="10">Aldehyde dehydrogenase family protein</fullName>
    </submittedName>
</protein>
<name>A0A8H8P5D7_9AGAM</name>
<gene>
    <name evidence="10" type="ORF">RhiXN_07504</name>
</gene>
<dbReference type="Proteomes" id="UP000650533">
    <property type="component" value="Chromosome 13"/>
</dbReference>
<proteinExistence type="inferred from homology"/>
<evidence type="ECO:0000256" key="5">
    <source>
        <dbReference type="ARBA" id="ARBA00023295"/>
    </source>
</evidence>
<dbReference type="PROSITE" id="PS00687">
    <property type="entry name" value="ALDEHYDE_DEHYDR_GLU"/>
    <property type="match status" value="1"/>
</dbReference>
<evidence type="ECO:0000256" key="7">
    <source>
        <dbReference type="RuleBase" id="RU003345"/>
    </source>
</evidence>
<evidence type="ECO:0000256" key="2">
    <source>
        <dbReference type="ARBA" id="ARBA00009986"/>
    </source>
</evidence>
<dbReference type="Gene3D" id="2.115.10.20">
    <property type="entry name" value="Glycosyl hydrolase domain, family 43"/>
    <property type="match status" value="1"/>
</dbReference>
<dbReference type="RefSeq" id="XP_043185792.1">
    <property type="nucleotide sequence ID" value="XM_043327320.1"/>
</dbReference>
<dbReference type="InterPro" id="IPR006710">
    <property type="entry name" value="Glyco_hydro_43"/>
</dbReference>
<dbReference type="SUPFAM" id="SSF75005">
    <property type="entry name" value="Arabinanase/levansucrase/invertase"/>
    <property type="match status" value="1"/>
</dbReference>
<feature type="region of interest" description="Disordered" evidence="8">
    <location>
        <begin position="681"/>
        <end position="703"/>
    </location>
</feature>
<evidence type="ECO:0000256" key="1">
    <source>
        <dbReference type="ARBA" id="ARBA00009865"/>
    </source>
</evidence>
<dbReference type="FunFam" id="3.40.309.10:FF:000009">
    <property type="entry name" value="Aldehyde dehydrogenase A"/>
    <property type="match status" value="1"/>
</dbReference>
<comment type="similarity">
    <text evidence="2 7">Belongs to the aldehyde dehydrogenase family.</text>
</comment>
<dbReference type="Gene3D" id="3.40.309.10">
    <property type="entry name" value="Aldehyde Dehydrogenase, Chain A, domain 2"/>
    <property type="match status" value="1"/>
</dbReference>
<evidence type="ECO:0000256" key="8">
    <source>
        <dbReference type="SAM" id="MobiDB-lite"/>
    </source>
</evidence>